<keyword evidence="1" id="KW-0175">Coiled coil</keyword>
<accession>A0A835I7G1</accession>
<evidence type="ECO:0000313" key="4">
    <source>
        <dbReference type="Proteomes" id="UP000631114"/>
    </source>
</evidence>
<protein>
    <recommendedName>
        <fullName evidence="2">F-box associated beta-propeller type 1 domain-containing protein</fullName>
    </recommendedName>
</protein>
<dbReference type="NCBIfam" id="TIGR01640">
    <property type="entry name" value="F_box_assoc_1"/>
    <property type="match status" value="1"/>
</dbReference>
<feature type="coiled-coil region" evidence="1">
    <location>
        <begin position="430"/>
        <end position="457"/>
    </location>
</feature>
<proteinExistence type="predicted"/>
<keyword evidence="4" id="KW-1185">Reference proteome</keyword>
<dbReference type="EMBL" id="JADFTS010000004">
    <property type="protein sequence ID" value="KAF9610648.1"/>
    <property type="molecule type" value="Genomic_DNA"/>
</dbReference>
<dbReference type="PANTHER" id="PTHR31111:SF136">
    <property type="entry name" value="F-BOX ASSOCIATED DOMAIN-CONTAINING PROTEIN"/>
    <property type="match status" value="1"/>
</dbReference>
<dbReference type="Pfam" id="PF07734">
    <property type="entry name" value="FBA_1"/>
    <property type="match status" value="1"/>
</dbReference>
<evidence type="ECO:0000313" key="3">
    <source>
        <dbReference type="EMBL" id="KAF9610648.1"/>
    </source>
</evidence>
<dbReference type="InterPro" id="IPR006527">
    <property type="entry name" value="F-box-assoc_dom_typ1"/>
</dbReference>
<gene>
    <name evidence="3" type="ORF">IFM89_023904</name>
</gene>
<evidence type="ECO:0000259" key="2">
    <source>
        <dbReference type="Pfam" id="PF07734"/>
    </source>
</evidence>
<sequence length="607" mass="69836">MKNIITRCLPWVRSRRGQVSENDSDNGEPLHYDIIITEIFSRLPAECILRLIRPTPYIVDMHLHRATPVIAFHRITMFLLGETKYKIKFTMNFTVESRITKIVSKSINMELSFSDRVKFGVPRVHSSCNGFLLIKKSYVDPNIFLWNPVTGQEYTIQVEPRRPSSTYYSATYYSACGFFFHSKAREYRIIFIYGEGGFFKSSVLSLATKLLRLIPGFVSHPPNINRAPIIFNGALHWMIDDQEYKRLFGVLPHCSNSIVIFNMDQEKFSTMPHPGSQCASERRHYCMGLLEMEGHLCFSDNSSSEVLLDVWILEDSIKQVWAKRHVVHIAPIKSLYKVISGTRLTTNLWKEAEVEAIHAYGDNLLLRVYYKNLFLYNLRLGTFVKVGRQSIQLHNIMADDQCPVIRIIQATRDRLRRKERWERLGGEQRSMQLERRRANYRKHLENLSDEQRSLLRERKRISECSRRSAMQLHKQNPQHSVEQQLLPVNSSNIITSSKKSRPPALNVMPLVHGTSTIKSATSTSGPATLINGDSENDHFLQVMEQHLNSETNRLNGQNIGGSLRILNSSLGVSLCRNEKNTNTPIHAPFKSGILLIRAKHVHMTSIM</sequence>
<reference evidence="3 4" key="1">
    <citation type="submission" date="2020-10" db="EMBL/GenBank/DDBJ databases">
        <title>The Coptis chinensis genome and diversification of protoberbering-type alkaloids.</title>
        <authorList>
            <person name="Wang B."/>
            <person name="Shu S."/>
            <person name="Song C."/>
            <person name="Liu Y."/>
        </authorList>
    </citation>
    <scope>NUCLEOTIDE SEQUENCE [LARGE SCALE GENOMIC DNA]</scope>
    <source>
        <strain evidence="3">HL-2020</strain>
        <tissue evidence="3">Leaf</tissue>
    </source>
</reference>
<evidence type="ECO:0000256" key="1">
    <source>
        <dbReference type="SAM" id="Coils"/>
    </source>
</evidence>
<organism evidence="3 4">
    <name type="scientific">Coptis chinensis</name>
    <dbReference type="NCBI Taxonomy" id="261450"/>
    <lineage>
        <taxon>Eukaryota</taxon>
        <taxon>Viridiplantae</taxon>
        <taxon>Streptophyta</taxon>
        <taxon>Embryophyta</taxon>
        <taxon>Tracheophyta</taxon>
        <taxon>Spermatophyta</taxon>
        <taxon>Magnoliopsida</taxon>
        <taxon>Ranunculales</taxon>
        <taxon>Ranunculaceae</taxon>
        <taxon>Coptidoideae</taxon>
        <taxon>Coptis</taxon>
    </lineage>
</organism>
<comment type="caution">
    <text evidence="3">The sequence shown here is derived from an EMBL/GenBank/DDBJ whole genome shotgun (WGS) entry which is preliminary data.</text>
</comment>
<dbReference type="OrthoDB" id="692435at2759"/>
<feature type="domain" description="F-box associated beta-propeller type 1" evidence="2">
    <location>
        <begin position="92"/>
        <end position="324"/>
    </location>
</feature>
<dbReference type="InterPro" id="IPR017451">
    <property type="entry name" value="F-box-assoc_interact_dom"/>
</dbReference>
<name>A0A835I7G1_9MAGN</name>
<dbReference type="AlphaFoldDB" id="A0A835I7G1"/>
<dbReference type="PANTHER" id="PTHR31111">
    <property type="entry name" value="BNAA05G37150D PROTEIN-RELATED"/>
    <property type="match status" value="1"/>
</dbReference>
<dbReference type="Proteomes" id="UP000631114">
    <property type="component" value="Unassembled WGS sequence"/>
</dbReference>